<sequence length="606" mass="69467">MPVALKQFYRTIQRRFSNLNIFHKLIIAFMFVIALPTAILYYFSLATTREIIIKQVCGDTLNSIELVANSVNYELKKMISVALYVNHDQNIKEIINQQPASWANAKTRNLYQLERINKVSGILENIAFTTMGTRCYMTVITQDGAKITNWPLDAVSEDDYFKDYTFEAFHEKDNRLLWRSLEPNYVRSNAQFEPYVLTLATVITDSWWRKEYGIFVISVPGNEFNKIISPLDPQQQRVMLDEKGLVISSSNPRWLNRTFSSIHQAEFPDNRKGYFIFKDRRGAKSIITYATIANMNWRVVNIRSYASLTAQLNKTTDRLLLVNLLCLAIFFGISSFIARSISAPLKKLTQRMLHFDLDEAPAGPLPERKDEVGILERSFLVMKENIHALVQENQAKERKKKDAELKALQAQIRPHFLFNTLNAVRWAALNNNPQKAATMVLLLTKLLKMTLVKGEEFIPLALEIENLQSYAEIFRLRHGTQFELLCELDEEILQYRIPRLLLQPLVENAIIHGFENLKSGGVIRINARKSECQIVITIRDNGKGIADHPLPQEGKKDLKFSGMGIQNVAERIKLYYGEEYGLKLSSEPGRGTTIEVTLPVPAEEAE</sequence>
<dbReference type="InterPro" id="IPR003660">
    <property type="entry name" value="HAMP_dom"/>
</dbReference>
<dbReference type="PROSITE" id="PS50885">
    <property type="entry name" value="HAMP"/>
    <property type="match status" value="1"/>
</dbReference>
<keyword evidence="12" id="KW-0175">Coiled coil</keyword>
<dbReference type="Pfam" id="PF02743">
    <property type="entry name" value="dCache_1"/>
    <property type="match status" value="1"/>
</dbReference>
<dbReference type="GO" id="GO:0000155">
    <property type="term" value="F:phosphorelay sensor kinase activity"/>
    <property type="evidence" value="ECO:0007669"/>
    <property type="project" value="InterPro"/>
</dbReference>
<keyword evidence="5" id="KW-0597">Phosphoprotein</keyword>
<comment type="catalytic activity">
    <reaction evidence="1">
        <text>ATP + protein L-histidine = ADP + protein N-phospho-L-histidine.</text>
        <dbReference type="EC" id="2.7.13.3"/>
    </reaction>
</comment>
<keyword evidence="6" id="KW-0808">Transferase</keyword>
<feature type="transmembrane region" description="Helical" evidence="13">
    <location>
        <begin position="319"/>
        <end position="338"/>
    </location>
</feature>
<dbReference type="SMART" id="SM00304">
    <property type="entry name" value="HAMP"/>
    <property type="match status" value="1"/>
</dbReference>
<feature type="transmembrane region" description="Helical" evidence="13">
    <location>
        <begin position="21"/>
        <end position="43"/>
    </location>
</feature>
<feature type="domain" description="Histidine kinase" evidence="14">
    <location>
        <begin position="501"/>
        <end position="602"/>
    </location>
</feature>
<dbReference type="Gene3D" id="6.10.340.10">
    <property type="match status" value="1"/>
</dbReference>
<evidence type="ECO:0000256" key="4">
    <source>
        <dbReference type="ARBA" id="ARBA00022475"/>
    </source>
</evidence>
<organism evidence="16 17">
    <name type="scientific">Hydrogenispora ethanolica</name>
    <dbReference type="NCBI Taxonomy" id="1082276"/>
    <lineage>
        <taxon>Bacteria</taxon>
        <taxon>Bacillati</taxon>
        <taxon>Bacillota</taxon>
        <taxon>Hydrogenispora</taxon>
    </lineage>
</organism>
<accession>A0A4R1R9B8</accession>
<keyword evidence="17" id="KW-1185">Reference proteome</keyword>
<keyword evidence="8 16" id="KW-0418">Kinase</keyword>
<reference evidence="16 17" key="1">
    <citation type="submission" date="2019-03" db="EMBL/GenBank/DDBJ databases">
        <title>Genomic Encyclopedia of Type Strains, Phase IV (KMG-IV): sequencing the most valuable type-strain genomes for metagenomic binning, comparative biology and taxonomic classification.</title>
        <authorList>
            <person name="Goeker M."/>
        </authorList>
    </citation>
    <scope>NUCLEOTIDE SEQUENCE [LARGE SCALE GENOMIC DNA]</scope>
    <source>
        <strain evidence="16 17">LX-B</strain>
    </source>
</reference>
<dbReference type="OrthoDB" id="9809348at2"/>
<feature type="coiled-coil region" evidence="12">
    <location>
        <begin position="386"/>
        <end position="413"/>
    </location>
</feature>
<evidence type="ECO:0000256" key="10">
    <source>
        <dbReference type="ARBA" id="ARBA00023012"/>
    </source>
</evidence>
<evidence type="ECO:0000256" key="11">
    <source>
        <dbReference type="ARBA" id="ARBA00023136"/>
    </source>
</evidence>
<evidence type="ECO:0000313" key="16">
    <source>
        <dbReference type="EMBL" id="TCL62276.1"/>
    </source>
</evidence>
<evidence type="ECO:0000256" key="12">
    <source>
        <dbReference type="SAM" id="Coils"/>
    </source>
</evidence>
<keyword evidence="9 13" id="KW-1133">Transmembrane helix</keyword>
<dbReference type="EC" id="2.7.13.3" evidence="3"/>
<dbReference type="InterPro" id="IPR010559">
    <property type="entry name" value="Sig_transdc_His_kin_internal"/>
</dbReference>
<dbReference type="SMART" id="SM00387">
    <property type="entry name" value="HATPase_c"/>
    <property type="match status" value="1"/>
</dbReference>
<comment type="caution">
    <text evidence="16">The sequence shown here is derived from an EMBL/GenBank/DDBJ whole genome shotgun (WGS) entry which is preliminary data.</text>
</comment>
<dbReference type="AlphaFoldDB" id="A0A4R1R9B8"/>
<keyword evidence="10" id="KW-0902">Two-component regulatory system</keyword>
<evidence type="ECO:0000256" key="5">
    <source>
        <dbReference type="ARBA" id="ARBA00022553"/>
    </source>
</evidence>
<keyword evidence="7 13" id="KW-0812">Transmembrane</keyword>
<evidence type="ECO:0000256" key="6">
    <source>
        <dbReference type="ARBA" id="ARBA00022679"/>
    </source>
</evidence>
<dbReference type="InterPro" id="IPR050640">
    <property type="entry name" value="Bact_2-comp_sensor_kinase"/>
</dbReference>
<name>A0A4R1R9B8_HYDET</name>
<evidence type="ECO:0000256" key="9">
    <source>
        <dbReference type="ARBA" id="ARBA00022989"/>
    </source>
</evidence>
<dbReference type="EMBL" id="SLUN01000026">
    <property type="protein sequence ID" value="TCL62276.1"/>
    <property type="molecule type" value="Genomic_DNA"/>
</dbReference>
<dbReference type="InterPro" id="IPR004358">
    <property type="entry name" value="Sig_transdc_His_kin-like_C"/>
</dbReference>
<dbReference type="PRINTS" id="PR00344">
    <property type="entry name" value="BCTRLSENSOR"/>
</dbReference>
<dbReference type="InterPro" id="IPR036890">
    <property type="entry name" value="HATPase_C_sf"/>
</dbReference>
<comment type="subcellular location">
    <subcellularLocation>
        <location evidence="2">Cell membrane</location>
        <topology evidence="2">Multi-pass membrane protein</topology>
    </subcellularLocation>
</comment>
<evidence type="ECO:0000313" key="17">
    <source>
        <dbReference type="Proteomes" id="UP000295008"/>
    </source>
</evidence>
<dbReference type="PANTHER" id="PTHR34220:SF7">
    <property type="entry name" value="SENSOR HISTIDINE KINASE YPDA"/>
    <property type="match status" value="1"/>
</dbReference>
<evidence type="ECO:0000259" key="15">
    <source>
        <dbReference type="PROSITE" id="PS50885"/>
    </source>
</evidence>
<dbReference type="Gene3D" id="3.30.565.10">
    <property type="entry name" value="Histidine kinase-like ATPase, C-terminal domain"/>
    <property type="match status" value="1"/>
</dbReference>
<keyword evidence="11 13" id="KW-0472">Membrane</keyword>
<evidence type="ECO:0000256" key="3">
    <source>
        <dbReference type="ARBA" id="ARBA00012438"/>
    </source>
</evidence>
<feature type="domain" description="HAMP" evidence="15">
    <location>
        <begin position="339"/>
        <end position="391"/>
    </location>
</feature>
<keyword evidence="4" id="KW-1003">Cell membrane</keyword>
<dbReference type="Pfam" id="PF00672">
    <property type="entry name" value="HAMP"/>
    <property type="match status" value="1"/>
</dbReference>
<dbReference type="Proteomes" id="UP000295008">
    <property type="component" value="Unassembled WGS sequence"/>
</dbReference>
<evidence type="ECO:0000256" key="2">
    <source>
        <dbReference type="ARBA" id="ARBA00004651"/>
    </source>
</evidence>
<evidence type="ECO:0000259" key="14">
    <source>
        <dbReference type="PROSITE" id="PS50109"/>
    </source>
</evidence>
<dbReference type="SUPFAM" id="SSF55874">
    <property type="entry name" value="ATPase domain of HSP90 chaperone/DNA topoisomerase II/histidine kinase"/>
    <property type="match status" value="1"/>
</dbReference>
<dbReference type="Pfam" id="PF06580">
    <property type="entry name" value="His_kinase"/>
    <property type="match status" value="1"/>
</dbReference>
<evidence type="ECO:0000256" key="1">
    <source>
        <dbReference type="ARBA" id="ARBA00000085"/>
    </source>
</evidence>
<protein>
    <recommendedName>
        <fullName evidence="3">histidine kinase</fullName>
        <ecNumber evidence="3">2.7.13.3</ecNumber>
    </recommendedName>
</protein>
<proteinExistence type="predicted"/>
<dbReference type="Pfam" id="PF02518">
    <property type="entry name" value="HATPase_c"/>
    <property type="match status" value="1"/>
</dbReference>
<dbReference type="PROSITE" id="PS50109">
    <property type="entry name" value="HIS_KIN"/>
    <property type="match status" value="1"/>
</dbReference>
<dbReference type="InterPro" id="IPR005467">
    <property type="entry name" value="His_kinase_dom"/>
</dbReference>
<dbReference type="InterPro" id="IPR003594">
    <property type="entry name" value="HATPase_dom"/>
</dbReference>
<evidence type="ECO:0000256" key="7">
    <source>
        <dbReference type="ARBA" id="ARBA00022692"/>
    </source>
</evidence>
<dbReference type="RefSeq" id="WP_132015763.1">
    <property type="nucleotide sequence ID" value="NZ_SLUN01000026.1"/>
</dbReference>
<dbReference type="CDD" id="cd18774">
    <property type="entry name" value="PDC2_HK_sensor"/>
    <property type="match status" value="1"/>
</dbReference>
<dbReference type="InterPro" id="IPR033479">
    <property type="entry name" value="dCache_1"/>
</dbReference>
<evidence type="ECO:0000256" key="13">
    <source>
        <dbReference type="SAM" id="Phobius"/>
    </source>
</evidence>
<evidence type="ECO:0000256" key="8">
    <source>
        <dbReference type="ARBA" id="ARBA00022777"/>
    </source>
</evidence>
<gene>
    <name evidence="16" type="ORF">EDC14_102619</name>
</gene>
<dbReference type="GO" id="GO:0005886">
    <property type="term" value="C:plasma membrane"/>
    <property type="evidence" value="ECO:0007669"/>
    <property type="project" value="UniProtKB-SubCell"/>
</dbReference>
<dbReference type="PANTHER" id="PTHR34220">
    <property type="entry name" value="SENSOR HISTIDINE KINASE YPDA"/>
    <property type="match status" value="1"/>
</dbReference>